<keyword evidence="4" id="KW-1185">Reference proteome</keyword>
<evidence type="ECO:0000256" key="1">
    <source>
        <dbReference type="SAM" id="MobiDB-lite"/>
    </source>
</evidence>
<organism evidence="3 4">
    <name type="scientific">Ignelater luminosus</name>
    <name type="common">Cucubano</name>
    <name type="synonym">Pyrophorus luminosus</name>
    <dbReference type="NCBI Taxonomy" id="2038154"/>
    <lineage>
        <taxon>Eukaryota</taxon>
        <taxon>Metazoa</taxon>
        <taxon>Ecdysozoa</taxon>
        <taxon>Arthropoda</taxon>
        <taxon>Hexapoda</taxon>
        <taxon>Insecta</taxon>
        <taxon>Pterygota</taxon>
        <taxon>Neoptera</taxon>
        <taxon>Endopterygota</taxon>
        <taxon>Coleoptera</taxon>
        <taxon>Polyphaga</taxon>
        <taxon>Elateriformia</taxon>
        <taxon>Elateroidea</taxon>
        <taxon>Elateridae</taxon>
        <taxon>Agrypninae</taxon>
        <taxon>Pyrophorini</taxon>
        <taxon>Ignelater</taxon>
    </lineage>
</organism>
<reference evidence="3" key="1">
    <citation type="submission" date="2019-08" db="EMBL/GenBank/DDBJ databases">
        <title>The genome of the North American firefly Photinus pyralis.</title>
        <authorList>
            <consortium name="Photinus pyralis genome working group"/>
            <person name="Fallon T.R."/>
            <person name="Sander Lower S.E."/>
            <person name="Weng J.-K."/>
        </authorList>
    </citation>
    <scope>NUCLEOTIDE SEQUENCE</scope>
    <source>
        <strain evidence="3">TRF0915ILg1</strain>
        <tissue evidence="3">Whole body</tissue>
    </source>
</reference>
<accession>A0A8K0FWN2</accession>
<feature type="region of interest" description="Disordered" evidence="1">
    <location>
        <begin position="137"/>
        <end position="156"/>
    </location>
</feature>
<dbReference type="EMBL" id="VTPC01090675">
    <property type="protein sequence ID" value="KAF2881955.1"/>
    <property type="molecule type" value="Genomic_DNA"/>
</dbReference>
<comment type="caution">
    <text evidence="3">The sequence shown here is derived from an EMBL/GenBank/DDBJ whole genome shotgun (WGS) entry which is preliminary data.</text>
</comment>
<sequence length="156" mass="17479">MVEYTNREYIDMLKVLAACNDNARAPEHLYKEIFPNHRHPDHKTIQNVEIRVKETGCIAPKGSLYAGRPRSLTWRQEKQLLQDVENNPTTKNRPVRPPAEVPKIVYRGNRPADLGNGEWEEGSITARGDRPCINPVSSRMCPAGSALPASASFSSD</sequence>
<dbReference type="AlphaFoldDB" id="A0A8K0FWN2"/>
<evidence type="ECO:0000313" key="4">
    <source>
        <dbReference type="Proteomes" id="UP000801492"/>
    </source>
</evidence>
<protein>
    <recommendedName>
        <fullName evidence="2">DUF4817 domain-containing protein</fullName>
    </recommendedName>
</protein>
<dbReference type="InterPro" id="IPR032135">
    <property type="entry name" value="DUF4817"/>
</dbReference>
<feature type="region of interest" description="Disordered" evidence="1">
    <location>
        <begin position="82"/>
        <end position="131"/>
    </location>
</feature>
<gene>
    <name evidence="3" type="ORF">ILUMI_24217</name>
</gene>
<evidence type="ECO:0000259" key="2">
    <source>
        <dbReference type="Pfam" id="PF16087"/>
    </source>
</evidence>
<evidence type="ECO:0000313" key="3">
    <source>
        <dbReference type="EMBL" id="KAF2881955.1"/>
    </source>
</evidence>
<dbReference type="Proteomes" id="UP000801492">
    <property type="component" value="Unassembled WGS sequence"/>
</dbReference>
<dbReference type="Pfam" id="PF16087">
    <property type="entry name" value="DUF4817"/>
    <property type="match status" value="1"/>
</dbReference>
<name>A0A8K0FWN2_IGNLU</name>
<proteinExistence type="predicted"/>
<feature type="domain" description="DUF4817" evidence="2">
    <location>
        <begin position="7"/>
        <end position="58"/>
    </location>
</feature>
<dbReference type="OrthoDB" id="6729219at2759"/>